<organism evidence="2 3">
    <name type="scientific">Nonomuraea ferruginea</name>
    <dbReference type="NCBI Taxonomy" id="46174"/>
    <lineage>
        <taxon>Bacteria</taxon>
        <taxon>Bacillati</taxon>
        <taxon>Actinomycetota</taxon>
        <taxon>Actinomycetes</taxon>
        <taxon>Streptosporangiales</taxon>
        <taxon>Streptosporangiaceae</taxon>
        <taxon>Nonomuraea</taxon>
    </lineage>
</organism>
<feature type="compositionally biased region" description="Basic and acidic residues" evidence="1">
    <location>
        <begin position="184"/>
        <end position="199"/>
    </location>
</feature>
<sequence length="199" mass="21566">MTITDPTADRRRFEEAFRAVGLNVTVKVIPVAPAEVGNLIGPAVPEGFDWHGSIGTQAVTPCASAFCGKVWMPSDFPGRVVFGVGRPAEPGEAYADPLLYAPGDESLEGYEVHGKTVEAVRSEVHRRGLKVGYRLLWDLPEGGFFDQPVSADRVEDDWIVNGSRDHSSDTVDLYVIPGSGTAPDPREVATPKWYDDQPG</sequence>
<name>A0ABT4SQU3_9ACTN</name>
<dbReference type="RefSeq" id="WP_271275086.1">
    <property type="nucleotide sequence ID" value="NZ_BAABFD010000005.1"/>
</dbReference>
<evidence type="ECO:0008006" key="4">
    <source>
        <dbReference type="Google" id="ProtNLM"/>
    </source>
</evidence>
<protein>
    <recommendedName>
        <fullName evidence="4">PASTA domain-containing protein</fullName>
    </recommendedName>
</protein>
<accession>A0ABT4SQU3</accession>
<evidence type="ECO:0000256" key="1">
    <source>
        <dbReference type="SAM" id="MobiDB-lite"/>
    </source>
</evidence>
<keyword evidence="3" id="KW-1185">Reference proteome</keyword>
<proteinExistence type="predicted"/>
<dbReference type="EMBL" id="JAPNUD010000005">
    <property type="protein sequence ID" value="MDA0639609.1"/>
    <property type="molecule type" value="Genomic_DNA"/>
</dbReference>
<dbReference type="Proteomes" id="UP001212498">
    <property type="component" value="Unassembled WGS sequence"/>
</dbReference>
<evidence type="ECO:0000313" key="3">
    <source>
        <dbReference type="Proteomes" id="UP001212498"/>
    </source>
</evidence>
<reference evidence="2 3" key="1">
    <citation type="submission" date="2022-11" db="EMBL/GenBank/DDBJ databases">
        <title>Nonomuraea corallina sp. nov., a new species of the genus Nonomuraea isolated from sea side sediment in Thai sea.</title>
        <authorList>
            <person name="Ngamcharungchit C."/>
            <person name="Matsumoto A."/>
            <person name="Suriyachadkun C."/>
            <person name="Panbangred W."/>
            <person name="Inahashi Y."/>
            <person name="Intra B."/>
        </authorList>
    </citation>
    <scope>NUCLEOTIDE SEQUENCE [LARGE SCALE GENOMIC DNA]</scope>
    <source>
        <strain evidence="2 3">DSM 43553</strain>
    </source>
</reference>
<evidence type="ECO:0000313" key="2">
    <source>
        <dbReference type="EMBL" id="MDA0639609.1"/>
    </source>
</evidence>
<feature type="region of interest" description="Disordered" evidence="1">
    <location>
        <begin position="177"/>
        <end position="199"/>
    </location>
</feature>
<gene>
    <name evidence="2" type="ORF">OUY24_03125</name>
</gene>
<comment type="caution">
    <text evidence="2">The sequence shown here is derived from an EMBL/GenBank/DDBJ whole genome shotgun (WGS) entry which is preliminary data.</text>
</comment>